<dbReference type="InterPro" id="IPR036097">
    <property type="entry name" value="HisK_dim/P_sf"/>
</dbReference>
<gene>
    <name evidence="11" type="ORF">IQ22_02142</name>
</gene>
<dbReference type="PANTHER" id="PTHR43065">
    <property type="entry name" value="SENSOR HISTIDINE KINASE"/>
    <property type="match status" value="1"/>
</dbReference>
<evidence type="ECO:0000256" key="2">
    <source>
        <dbReference type="ARBA" id="ARBA00012438"/>
    </source>
</evidence>
<dbReference type="Pfam" id="PF00512">
    <property type="entry name" value="HisKA"/>
    <property type="match status" value="1"/>
</dbReference>
<dbReference type="InterPro" id="IPR003661">
    <property type="entry name" value="HisK_dim/P_dom"/>
</dbReference>
<name>A0A562QC39_9PSED</name>
<evidence type="ECO:0000256" key="6">
    <source>
        <dbReference type="ARBA" id="ARBA00022777"/>
    </source>
</evidence>
<evidence type="ECO:0000313" key="12">
    <source>
        <dbReference type="Proteomes" id="UP000316905"/>
    </source>
</evidence>
<evidence type="ECO:0000256" key="8">
    <source>
        <dbReference type="ARBA" id="ARBA00023012"/>
    </source>
</evidence>
<dbReference type="InterPro" id="IPR036890">
    <property type="entry name" value="HATPase_C_sf"/>
</dbReference>
<feature type="transmembrane region" description="Helical" evidence="9">
    <location>
        <begin position="241"/>
        <end position="259"/>
    </location>
</feature>
<dbReference type="GO" id="GO:0000155">
    <property type="term" value="F:phosphorelay sensor kinase activity"/>
    <property type="evidence" value="ECO:0007669"/>
    <property type="project" value="InterPro"/>
</dbReference>
<evidence type="ECO:0000259" key="10">
    <source>
        <dbReference type="PROSITE" id="PS50109"/>
    </source>
</evidence>
<dbReference type="PROSITE" id="PS50109">
    <property type="entry name" value="HIS_KIN"/>
    <property type="match status" value="1"/>
</dbReference>
<dbReference type="SMART" id="SM00387">
    <property type="entry name" value="HATPase_c"/>
    <property type="match status" value="1"/>
</dbReference>
<evidence type="ECO:0000256" key="7">
    <source>
        <dbReference type="ARBA" id="ARBA00022840"/>
    </source>
</evidence>
<protein>
    <recommendedName>
        <fullName evidence="2">histidine kinase</fullName>
        <ecNumber evidence="2">2.7.13.3</ecNumber>
    </recommendedName>
</protein>
<dbReference type="Gene3D" id="1.10.287.130">
    <property type="match status" value="1"/>
</dbReference>
<evidence type="ECO:0000256" key="1">
    <source>
        <dbReference type="ARBA" id="ARBA00000085"/>
    </source>
</evidence>
<proteinExistence type="predicted"/>
<dbReference type="EMBL" id="VLKY01000006">
    <property type="protein sequence ID" value="TWI54279.1"/>
    <property type="molecule type" value="Genomic_DNA"/>
</dbReference>
<evidence type="ECO:0000256" key="3">
    <source>
        <dbReference type="ARBA" id="ARBA00022553"/>
    </source>
</evidence>
<dbReference type="OrthoDB" id="1931120at2"/>
<keyword evidence="7" id="KW-0067">ATP-binding</keyword>
<dbReference type="PANTHER" id="PTHR43065:SF46">
    <property type="entry name" value="C4-DICARBOXYLATE TRANSPORT SENSOR PROTEIN DCTB"/>
    <property type="match status" value="1"/>
</dbReference>
<dbReference type="GO" id="GO:0005524">
    <property type="term" value="F:ATP binding"/>
    <property type="evidence" value="ECO:0007669"/>
    <property type="project" value="UniProtKB-KW"/>
</dbReference>
<keyword evidence="5" id="KW-0547">Nucleotide-binding</keyword>
<dbReference type="SUPFAM" id="SSF55874">
    <property type="entry name" value="ATPase domain of HSP90 chaperone/DNA topoisomerase II/histidine kinase"/>
    <property type="match status" value="1"/>
</dbReference>
<dbReference type="CDD" id="cd00082">
    <property type="entry name" value="HisKA"/>
    <property type="match status" value="1"/>
</dbReference>
<keyword evidence="12" id="KW-1185">Reference proteome</keyword>
<keyword evidence="9" id="KW-0472">Membrane</keyword>
<dbReference type="SMART" id="SM00388">
    <property type="entry name" value="HisKA"/>
    <property type="match status" value="1"/>
</dbReference>
<keyword evidence="3" id="KW-0597">Phosphoprotein</keyword>
<feature type="transmembrane region" description="Helical" evidence="9">
    <location>
        <begin position="271"/>
        <end position="293"/>
    </location>
</feature>
<dbReference type="InterPro" id="IPR005467">
    <property type="entry name" value="His_kinase_dom"/>
</dbReference>
<dbReference type="InterPro" id="IPR004358">
    <property type="entry name" value="Sig_transdc_His_kin-like_C"/>
</dbReference>
<dbReference type="InterPro" id="IPR003594">
    <property type="entry name" value="HATPase_dom"/>
</dbReference>
<dbReference type="RefSeq" id="WP_145141471.1">
    <property type="nucleotide sequence ID" value="NZ_VLKY01000006.1"/>
</dbReference>
<evidence type="ECO:0000256" key="9">
    <source>
        <dbReference type="SAM" id="Phobius"/>
    </source>
</evidence>
<keyword evidence="6 11" id="KW-0418">Kinase</keyword>
<comment type="caution">
    <text evidence="11">The sequence shown here is derived from an EMBL/GenBank/DDBJ whole genome shotgun (WGS) entry which is preliminary data.</text>
</comment>
<dbReference type="SUPFAM" id="SSF47384">
    <property type="entry name" value="Homodimeric domain of signal transducing histidine kinase"/>
    <property type="match status" value="1"/>
</dbReference>
<dbReference type="AlphaFoldDB" id="A0A562QC39"/>
<organism evidence="11 12">
    <name type="scientific">Pseudomonas duriflava</name>
    <dbReference type="NCBI Taxonomy" id="459528"/>
    <lineage>
        <taxon>Bacteria</taxon>
        <taxon>Pseudomonadati</taxon>
        <taxon>Pseudomonadota</taxon>
        <taxon>Gammaproteobacteria</taxon>
        <taxon>Pseudomonadales</taxon>
        <taxon>Pseudomonadaceae</taxon>
        <taxon>Pseudomonas</taxon>
    </lineage>
</organism>
<evidence type="ECO:0000256" key="5">
    <source>
        <dbReference type="ARBA" id="ARBA00022741"/>
    </source>
</evidence>
<dbReference type="PRINTS" id="PR00344">
    <property type="entry name" value="BCTRLSENSOR"/>
</dbReference>
<feature type="transmembrane region" description="Helical" evidence="9">
    <location>
        <begin position="29"/>
        <end position="51"/>
    </location>
</feature>
<dbReference type="EC" id="2.7.13.3" evidence="2"/>
<dbReference type="Gene3D" id="3.30.565.10">
    <property type="entry name" value="Histidine kinase-like ATPase, C-terminal domain"/>
    <property type="match status" value="1"/>
</dbReference>
<accession>A0A562QC39</accession>
<keyword evidence="8" id="KW-0902">Two-component regulatory system</keyword>
<reference evidence="11 12" key="1">
    <citation type="journal article" date="2015" name="Stand. Genomic Sci.">
        <title>Genomic Encyclopedia of Bacterial and Archaeal Type Strains, Phase III: the genomes of soil and plant-associated and newly described type strains.</title>
        <authorList>
            <person name="Whitman W.B."/>
            <person name="Woyke T."/>
            <person name="Klenk H.P."/>
            <person name="Zhou Y."/>
            <person name="Lilburn T.G."/>
            <person name="Beck B.J."/>
            <person name="De Vos P."/>
            <person name="Vandamme P."/>
            <person name="Eisen J.A."/>
            <person name="Garrity G."/>
            <person name="Hugenholtz P."/>
            <person name="Kyrpides N.C."/>
        </authorList>
    </citation>
    <scope>NUCLEOTIDE SEQUENCE [LARGE SCALE GENOMIC DNA]</scope>
    <source>
        <strain evidence="11 12">CGMCC 1.6858</strain>
    </source>
</reference>
<evidence type="ECO:0000256" key="4">
    <source>
        <dbReference type="ARBA" id="ARBA00022679"/>
    </source>
</evidence>
<feature type="transmembrane region" description="Helical" evidence="9">
    <location>
        <begin position="195"/>
        <end position="220"/>
    </location>
</feature>
<keyword evidence="4" id="KW-0808">Transferase</keyword>
<feature type="transmembrane region" description="Helical" evidence="9">
    <location>
        <begin position="63"/>
        <end position="85"/>
    </location>
</feature>
<evidence type="ECO:0000313" key="11">
    <source>
        <dbReference type="EMBL" id="TWI54279.1"/>
    </source>
</evidence>
<dbReference type="Proteomes" id="UP000316905">
    <property type="component" value="Unassembled WGS sequence"/>
</dbReference>
<feature type="transmembrane region" description="Helical" evidence="9">
    <location>
        <begin position="91"/>
        <end position="111"/>
    </location>
</feature>
<feature type="domain" description="Histidine kinase" evidence="10">
    <location>
        <begin position="332"/>
        <end position="546"/>
    </location>
</feature>
<sequence>MKGRFSFIVPNKHVVAEHAVGSWVPSPRLWTLLCAVFGIGLGLVNLTGWAFDIGAAKSLLPGFPFTQPITAMNAGLVGLSLLFGLQPFPHLSRLSCVPAALVAVLCLLTLIERRTGLSIGIDSWFFPEAVQAQPGRLYPGLMSEVVAWCYLFLSGSLLTKGRASLCWFGVGATTLSLLIAVSTLLAYLFETSPLYGIVGFSSVAIPTALALTVLSLGVLMMPPVEGWVALLVSDTLGGREARRLLPFMLGLPVVINWIAAWSELQGWYSELFLLAAVATCTAALLGGITLWSAQRINAVDSTREYEREQRAAAEEALRQNQKMQALGQMTGGVAHDFNNLLTVMSTTLSMLERPDLPDEKRQQYVAYGRQVTEQAASLTHRLLAFSRQQPLALEVFEVGERIHKLEHILRTSVGQSATLSFILPSQAYWVKADTSQFDVALLNLVINARDAVSAGRGHITVQVYQGIDEGAGSQVAISVTDNGTGIEPAILSRLFEPFFTTKGEGQGTGLGLPQVYGFARQSGGDIHVESEVGKGSCFTLSLPIHSSDSGSGRP</sequence>
<keyword evidence="9" id="KW-1133">Transmembrane helix</keyword>
<dbReference type="Pfam" id="PF02518">
    <property type="entry name" value="HATPase_c"/>
    <property type="match status" value="1"/>
</dbReference>
<keyword evidence="9" id="KW-0812">Transmembrane</keyword>
<feature type="transmembrane region" description="Helical" evidence="9">
    <location>
        <begin position="165"/>
        <end position="189"/>
    </location>
</feature>
<comment type="catalytic activity">
    <reaction evidence="1">
        <text>ATP + protein L-histidine = ADP + protein N-phospho-L-histidine.</text>
        <dbReference type="EC" id="2.7.13.3"/>
    </reaction>
</comment>